<feature type="chain" id="PRO_5045573864" evidence="1">
    <location>
        <begin position="19"/>
        <end position="197"/>
    </location>
</feature>
<dbReference type="Gene3D" id="3.40.50.10610">
    <property type="entry name" value="ABC-type transport auxiliary lipoprotein component"/>
    <property type="match status" value="1"/>
</dbReference>
<name>A0ABV8ZQE5_9NEIS</name>
<accession>A0ABV8ZQE5</accession>
<evidence type="ECO:0000259" key="2">
    <source>
        <dbReference type="Pfam" id="PF03886"/>
    </source>
</evidence>
<dbReference type="Proteomes" id="UP001595999">
    <property type="component" value="Unassembled WGS sequence"/>
</dbReference>
<protein>
    <submittedName>
        <fullName evidence="3">Membrane integrity-associated transporter subunit PqiC</fullName>
    </submittedName>
</protein>
<dbReference type="EMBL" id="JBHSEK010000005">
    <property type="protein sequence ID" value="MFC4489937.1"/>
    <property type="molecule type" value="Genomic_DNA"/>
</dbReference>
<dbReference type="InterPro" id="IPR005586">
    <property type="entry name" value="ABC_trans_aux"/>
</dbReference>
<proteinExistence type="predicted"/>
<dbReference type="SUPFAM" id="SSF159594">
    <property type="entry name" value="XCC0632-like"/>
    <property type="match status" value="1"/>
</dbReference>
<comment type="caution">
    <text evidence="3">The sequence shown here is derived from an EMBL/GenBank/DDBJ whole genome shotgun (WGS) entry which is preliminary data.</text>
</comment>
<evidence type="ECO:0000256" key="1">
    <source>
        <dbReference type="SAM" id="SignalP"/>
    </source>
</evidence>
<feature type="domain" description="ABC-type transport auxiliary lipoprotein component" evidence="2">
    <location>
        <begin position="26"/>
        <end position="185"/>
    </location>
</feature>
<sequence length="197" mass="20451">MKIIALSLTALALLSACASSPTTFHQLRPALPAASQNPAQGVSVMVGPATLPAGLERPQLVVEGAGGNIELLDLQRWAGPLDRMLSQTVATDVSRALGLVSVYAYPQPGMGGGDVRLLLDVRQLRLRPGRDATLEVAWQAVPGRGERQPLASGYFNRSQPLAATDATAAAAALQALVTELSRQLAGDLGPALAAFKP</sequence>
<keyword evidence="1" id="KW-0732">Signal</keyword>
<gene>
    <name evidence="3" type="ORF">ACFO0R_09930</name>
</gene>
<dbReference type="RefSeq" id="WP_231460725.1">
    <property type="nucleotide sequence ID" value="NZ_JAJOHW010000004.1"/>
</dbReference>
<organism evidence="3 4">
    <name type="scientific">Chromobacterium aquaticum</name>
    <dbReference type="NCBI Taxonomy" id="467180"/>
    <lineage>
        <taxon>Bacteria</taxon>
        <taxon>Pseudomonadati</taxon>
        <taxon>Pseudomonadota</taxon>
        <taxon>Betaproteobacteria</taxon>
        <taxon>Neisseriales</taxon>
        <taxon>Chromobacteriaceae</taxon>
        <taxon>Chromobacterium</taxon>
    </lineage>
</organism>
<dbReference type="PROSITE" id="PS51257">
    <property type="entry name" value="PROKAR_LIPOPROTEIN"/>
    <property type="match status" value="1"/>
</dbReference>
<keyword evidence="4" id="KW-1185">Reference proteome</keyword>
<reference evidence="4" key="1">
    <citation type="journal article" date="2019" name="Int. J. Syst. Evol. Microbiol.">
        <title>The Global Catalogue of Microorganisms (GCM) 10K type strain sequencing project: providing services to taxonomists for standard genome sequencing and annotation.</title>
        <authorList>
            <consortium name="The Broad Institute Genomics Platform"/>
            <consortium name="The Broad Institute Genome Sequencing Center for Infectious Disease"/>
            <person name="Wu L."/>
            <person name="Ma J."/>
        </authorList>
    </citation>
    <scope>NUCLEOTIDE SEQUENCE [LARGE SCALE GENOMIC DNA]</scope>
    <source>
        <strain evidence="4">CGMCC 4.7608</strain>
    </source>
</reference>
<dbReference type="Pfam" id="PF03886">
    <property type="entry name" value="ABC_trans_aux"/>
    <property type="match status" value="1"/>
</dbReference>
<evidence type="ECO:0000313" key="3">
    <source>
        <dbReference type="EMBL" id="MFC4489937.1"/>
    </source>
</evidence>
<evidence type="ECO:0000313" key="4">
    <source>
        <dbReference type="Proteomes" id="UP001595999"/>
    </source>
</evidence>
<feature type="signal peptide" evidence="1">
    <location>
        <begin position="1"/>
        <end position="18"/>
    </location>
</feature>